<dbReference type="InterPro" id="IPR039726">
    <property type="entry name" value="Prp40-like"/>
</dbReference>
<reference evidence="13" key="1">
    <citation type="submission" date="2018-11" db="EMBL/GenBank/DDBJ databases">
        <authorList>
            <consortium name="Genoscope - CEA"/>
            <person name="William W."/>
        </authorList>
    </citation>
    <scope>NUCLEOTIDE SEQUENCE</scope>
</reference>
<evidence type="ECO:0000256" key="6">
    <source>
        <dbReference type="ARBA" id="ARBA00056384"/>
    </source>
</evidence>
<accession>A0A3P5ZDB5</accession>
<evidence type="ECO:0000256" key="8">
    <source>
        <dbReference type="ARBA" id="ARBA00064817"/>
    </source>
</evidence>
<dbReference type="GO" id="GO:0005634">
    <property type="term" value="C:nucleus"/>
    <property type="evidence" value="ECO:0007669"/>
    <property type="project" value="UniProtKB-SubCell"/>
</dbReference>
<dbReference type="Gene3D" id="2.20.70.10">
    <property type="match status" value="2"/>
</dbReference>
<evidence type="ECO:0000313" key="13">
    <source>
        <dbReference type="EMBL" id="VDC72123.1"/>
    </source>
</evidence>
<protein>
    <recommendedName>
        <fullName evidence="14">Pre-mRNA-processing protein 40A</fullName>
    </recommendedName>
</protein>
<feature type="compositionally biased region" description="Basic and acidic residues" evidence="10">
    <location>
        <begin position="973"/>
        <end position="985"/>
    </location>
</feature>
<keyword evidence="3" id="KW-0677">Repeat</keyword>
<comment type="subcellular location">
    <subcellularLocation>
        <location evidence="1">Nucleus</location>
    </subcellularLocation>
</comment>
<dbReference type="Gene3D" id="1.10.10.440">
    <property type="entry name" value="FF domain"/>
    <property type="match status" value="5"/>
</dbReference>
<feature type="region of interest" description="Disordered" evidence="10">
    <location>
        <begin position="393"/>
        <end position="442"/>
    </location>
</feature>
<name>A0A3P5ZDB5_BRACM</name>
<dbReference type="SMART" id="SM00441">
    <property type="entry name" value="FF"/>
    <property type="match status" value="5"/>
</dbReference>
<dbReference type="SUPFAM" id="SSF81698">
    <property type="entry name" value="FF domain"/>
    <property type="match status" value="5"/>
</dbReference>
<dbReference type="InterPro" id="IPR036020">
    <property type="entry name" value="WW_dom_sf"/>
</dbReference>
<dbReference type="CDD" id="cd00201">
    <property type="entry name" value="WW"/>
    <property type="match status" value="2"/>
</dbReference>
<dbReference type="SUPFAM" id="SSF51045">
    <property type="entry name" value="WW domain"/>
    <property type="match status" value="2"/>
</dbReference>
<feature type="compositionally biased region" description="Low complexity" evidence="10">
    <location>
        <begin position="160"/>
        <end position="180"/>
    </location>
</feature>
<dbReference type="Pfam" id="PF01846">
    <property type="entry name" value="FF"/>
    <property type="match status" value="4"/>
</dbReference>
<dbReference type="PROSITE" id="PS01159">
    <property type="entry name" value="WW_DOMAIN_1"/>
    <property type="match status" value="2"/>
</dbReference>
<feature type="compositionally biased region" description="Basic and acidic residues" evidence="10">
    <location>
        <begin position="861"/>
        <end position="910"/>
    </location>
</feature>
<feature type="coiled-coil region" evidence="9">
    <location>
        <begin position="634"/>
        <end position="673"/>
    </location>
</feature>
<dbReference type="PROSITE" id="PS51676">
    <property type="entry name" value="FF"/>
    <property type="match status" value="4"/>
</dbReference>
<dbReference type="Pfam" id="PF00397">
    <property type="entry name" value="WW"/>
    <property type="match status" value="2"/>
</dbReference>
<comment type="subunit">
    <text evidence="8">Interacts (via the WW domains) with the phosphorylated C-terminal domain of NRPB1 (via CTD domain).</text>
</comment>
<evidence type="ECO:0000259" key="12">
    <source>
        <dbReference type="PROSITE" id="PS51676"/>
    </source>
</evidence>
<feature type="domain" description="WW" evidence="11">
    <location>
        <begin position="241"/>
        <end position="274"/>
    </location>
</feature>
<sequence length="1123" mass="128360">MANNPHYPGIQPFQHPNASSIDLPRGFAPSMNFQHRPPIQAPQSEQVAHLASQNFQYVGRGGTTMNNGFPPQSYAPQLLQSMHHSVERPSQSNQGQHVPLGHPSLISQPNVPVASGTFLPEPYLRTSDINMNGGPRALFSHQQSATSFGHLRAPTQVTGPSSHSQAQQSAPISQANAPSSIMNPTFEHPKVASSQPIPSQEAATDWVEHTSADGRRYFFNKKTKQSTWEKPVELMTLFERADAKTDWKEHSSPDGRKYYYNKVTKQSTWTMPEEMKIAREQAENASVQRLHAEGVVDASRVLSRSDTASTAAPTGLPNQTSSTPPTSDTSEKLALTSDREQAASVPGSSSPVENVDQVQAIADKTPELCDTAKTDNPSVTVMITSAATLVDKETVSTENSGDADDVSAKNTNLGSGTGPKESQKHVVDSERVDSQSEGKQIHQENISYTNKSEAVDVFKSLLKSANVGSDWTWEQAMREIINDRRYGVLRTLGERKQAFNEFLAQMRKAAEEEKIARQLKRYEDFRRMLEECVELTSSTRWSKAVTMLEDDERFKVVEREKDRRNIFEDHISDLKEKERVKAFEDRKRNIVEYRRFLESCNFIKPNSQWRKVQDRLEVDERCSRLEKIDQLEIFQEYLRDLEREEEERKKIQKEELKKAERKHRDEFRGLIDEHIATGELTAKSSWRDYLVKVKDLPVYLAIASNSSGATPKELFEDAAEDLKRKYHELKSQIKDVLKLRKVTLSTGSTFDEFKVSVSEGIGSPSIPDFKLKLVFDDLLERAKEKEEKEARKQTRNTEKLVDMLRSFKYITASSSWEDSKHLVEGTEKFRTIGDESFRKKTFEDYISHLKEQAKRIKQTKKVMEHVREEHDREKDKYGREKERVRERDNRDHRKQGSADNYNHDVDELHGKERRRSGRDSHSRHRERHTSVKENEADHYKESHKAGRGHKESRQQRGLVREAEDEGREKRRRKEGDSEQTKRAEKEEELEDGECGRRRMAEEQLYQQMYQLGDVLNEATDSYFSSLGSDGVDGLASATLNIIVEEAYRIRDLRTAEKNLQTTASNIGKKDQMPSLNKNKKRIQELTTALALRPDTAANAGQIAHWTREKEACETRVANMEQNN</sequence>
<dbReference type="InterPro" id="IPR001202">
    <property type="entry name" value="WW_dom"/>
</dbReference>
<organism evidence="13">
    <name type="scientific">Brassica campestris</name>
    <name type="common">Field mustard</name>
    <dbReference type="NCBI Taxonomy" id="3711"/>
    <lineage>
        <taxon>Eukaryota</taxon>
        <taxon>Viridiplantae</taxon>
        <taxon>Streptophyta</taxon>
        <taxon>Embryophyta</taxon>
        <taxon>Tracheophyta</taxon>
        <taxon>Spermatophyta</taxon>
        <taxon>Magnoliopsida</taxon>
        <taxon>eudicotyledons</taxon>
        <taxon>Gunneridae</taxon>
        <taxon>Pentapetalae</taxon>
        <taxon>rosids</taxon>
        <taxon>malvids</taxon>
        <taxon>Brassicales</taxon>
        <taxon>Brassicaceae</taxon>
        <taxon>Brassiceae</taxon>
        <taxon>Brassica</taxon>
    </lineage>
</organism>
<dbReference type="FunFam" id="2.20.70.10:FF:000117">
    <property type="entry name" value="Pre-mRNA-processing protein 40B"/>
    <property type="match status" value="1"/>
</dbReference>
<dbReference type="PANTHER" id="PTHR11864">
    <property type="entry name" value="PRE-MRNA-PROCESSING PROTEIN PRP40"/>
    <property type="match status" value="1"/>
</dbReference>
<dbReference type="FunFam" id="1.10.10.440:FF:000013">
    <property type="entry name" value="pre-mRNA-processing protein 40A isoform X1"/>
    <property type="match status" value="1"/>
</dbReference>
<dbReference type="EMBL" id="LR031570">
    <property type="protein sequence ID" value="VDC72123.1"/>
    <property type="molecule type" value="Genomic_DNA"/>
</dbReference>
<feature type="compositionally biased region" description="Basic and acidic residues" evidence="10">
    <location>
        <begin position="421"/>
        <end position="442"/>
    </location>
</feature>
<feature type="domain" description="FF" evidence="12">
    <location>
        <begin position="451"/>
        <end position="505"/>
    </location>
</feature>
<evidence type="ECO:0008006" key="14">
    <source>
        <dbReference type="Google" id="ProtNLM"/>
    </source>
</evidence>
<evidence type="ECO:0000259" key="11">
    <source>
        <dbReference type="PROSITE" id="PS50020"/>
    </source>
</evidence>
<comment type="similarity">
    <text evidence="7">Belongs to the PRPF40 family.</text>
</comment>
<evidence type="ECO:0000256" key="7">
    <source>
        <dbReference type="ARBA" id="ARBA00061317"/>
    </source>
</evidence>
<keyword evidence="5" id="KW-0539">Nucleus</keyword>
<feature type="compositionally biased region" description="Basic residues" evidence="10">
    <location>
        <begin position="911"/>
        <end position="927"/>
    </location>
</feature>
<feature type="domain" description="FF" evidence="12">
    <location>
        <begin position="518"/>
        <end position="573"/>
    </location>
</feature>
<dbReference type="PROSITE" id="PS50020">
    <property type="entry name" value="WW_DOMAIN_2"/>
    <property type="match status" value="2"/>
</dbReference>
<keyword evidence="9" id="KW-0175">Coiled coil</keyword>
<keyword evidence="4" id="KW-0508">mRNA splicing</keyword>
<feature type="domain" description="FF" evidence="12">
    <location>
        <begin position="586"/>
        <end position="640"/>
    </location>
</feature>
<evidence type="ECO:0000256" key="5">
    <source>
        <dbReference type="ARBA" id="ARBA00023242"/>
    </source>
</evidence>
<dbReference type="PANTHER" id="PTHR11864:SF33">
    <property type="entry name" value="PRE-MRNA-PROCESSING PROTEIN 40B"/>
    <property type="match status" value="1"/>
</dbReference>
<evidence type="ECO:0000256" key="9">
    <source>
        <dbReference type="SAM" id="Coils"/>
    </source>
</evidence>
<dbReference type="GO" id="GO:0045292">
    <property type="term" value="P:mRNA cis splicing, via spliceosome"/>
    <property type="evidence" value="ECO:0007669"/>
    <property type="project" value="InterPro"/>
</dbReference>
<feature type="coiled-coil region" evidence="9">
    <location>
        <begin position="712"/>
        <end position="739"/>
    </location>
</feature>
<comment type="function">
    <text evidence="6">Binds the phosphorylated C-terminal domain (CTD) of the largest subunit of RNA polymerase II and functions as a scaffold for RNA processing machineries. May be involved in pre-mRNA splicing.</text>
</comment>
<dbReference type="InterPro" id="IPR002713">
    <property type="entry name" value="FF_domain"/>
</dbReference>
<dbReference type="GO" id="GO:0070063">
    <property type="term" value="F:RNA polymerase binding"/>
    <property type="evidence" value="ECO:0007669"/>
    <property type="project" value="UniProtKB-ARBA"/>
</dbReference>
<evidence type="ECO:0000256" key="10">
    <source>
        <dbReference type="SAM" id="MobiDB-lite"/>
    </source>
</evidence>
<feature type="region of interest" description="Disordered" evidence="10">
    <location>
        <begin position="854"/>
        <end position="995"/>
    </location>
</feature>
<dbReference type="SMART" id="SM00456">
    <property type="entry name" value="WW"/>
    <property type="match status" value="2"/>
</dbReference>
<feature type="compositionally biased region" description="Basic and acidic residues" evidence="10">
    <location>
        <begin position="928"/>
        <end position="961"/>
    </location>
</feature>
<feature type="domain" description="FF" evidence="12">
    <location>
        <begin position="783"/>
        <end position="848"/>
    </location>
</feature>
<feature type="compositionally biased region" description="Polar residues" evidence="10">
    <location>
        <begin position="302"/>
        <end position="319"/>
    </location>
</feature>
<evidence type="ECO:0000256" key="3">
    <source>
        <dbReference type="ARBA" id="ARBA00022737"/>
    </source>
</evidence>
<keyword evidence="2" id="KW-0507">mRNA processing</keyword>
<evidence type="ECO:0000256" key="1">
    <source>
        <dbReference type="ARBA" id="ARBA00004123"/>
    </source>
</evidence>
<dbReference type="InterPro" id="IPR036517">
    <property type="entry name" value="FF_domain_sf"/>
</dbReference>
<evidence type="ECO:0000256" key="4">
    <source>
        <dbReference type="ARBA" id="ARBA00023187"/>
    </source>
</evidence>
<dbReference type="FunFam" id="1.10.10.440:FF:000019">
    <property type="entry name" value="Pre-mRNA-processing protein 40A"/>
    <property type="match status" value="1"/>
</dbReference>
<dbReference type="Pfam" id="PF25432">
    <property type="entry name" value="FF_PRPF40A"/>
    <property type="match status" value="1"/>
</dbReference>
<dbReference type="AlphaFoldDB" id="A0A3P5ZDB5"/>
<feature type="region of interest" description="Disordered" evidence="10">
    <location>
        <begin position="301"/>
        <end position="354"/>
    </location>
</feature>
<proteinExistence type="inferred from homology"/>
<feature type="domain" description="WW" evidence="11">
    <location>
        <begin position="200"/>
        <end position="233"/>
    </location>
</feature>
<feature type="region of interest" description="Disordered" evidence="10">
    <location>
        <begin position="154"/>
        <end position="197"/>
    </location>
</feature>
<gene>
    <name evidence="13" type="ORF">BRAA05T21837Z</name>
</gene>
<evidence type="ECO:0000256" key="2">
    <source>
        <dbReference type="ARBA" id="ARBA00022664"/>
    </source>
</evidence>